<dbReference type="InterPro" id="IPR050588">
    <property type="entry name" value="WNK_Ser-Thr_kinase"/>
</dbReference>
<dbReference type="InterPro" id="IPR000719">
    <property type="entry name" value="Prot_kinase_dom"/>
</dbReference>
<dbReference type="CDD" id="cd13983">
    <property type="entry name" value="STKc_WNK"/>
    <property type="match status" value="1"/>
</dbReference>
<evidence type="ECO:0000256" key="6">
    <source>
        <dbReference type="ARBA" id="ARBA00022777"/>
    </source>
</evidence>
<evidence type="ECO:0000256" key="4">
    <source>
        <dbReference type="ARBA" id="ARBA00022679"/>
    </source>
</evidence>
<dbReference type="Gene3D" id="3.30.200.20">
    <property type="entry name" value="Phosphorylase Kinase, domain 1"/>
    <property type="match status" value="1"/>
</dbReference>
<feature type="compositionally biased region" description="Polar residues" evidence="11">
    <location>
        <begin position="1128"/>
        <end position="1141"/>
    </location>
</feature>
<feature type="compositionally biased region" description="Polar residues" evidence="11">
    <location>
        <begin position="93"/>
        <end position="103"/>
    </location>
</feature>
<feature type="region of interest" description="Disordered" evidence="11">
    <location>
        <begin position="1748"/>
        <end position="1777"/>
    </location>
</feature>
<dbReference type="EC" id="2.7.11.1" evidence="2"/>
<dbReference type="EMBL" id="JAVRBK010000010">
    <property type="protein sequence ID" value="KAK5638044.1"/>
    <property type="molecule type" value="Genomic_DNA"/>
</dbReference>
<accession>A0AAN7V741</accession>
<dbReference type="InterPro" id="IPR008271">
    <property type="entry name" value="Ser/Thr_kinase_AS"/>
</dbReference>
<feature type="compositionally biased region" description="Polar residues" evidence="11">
    <location>
        <begin position="1600"/>
        <end position="1612"/>
    </location>
</feature>
<evidence type="ECO:0000256" key="10">
    <source>
        <dbReference type="SAM" id="Coils"/>
    </source>
</evidence>
<dbReference type="PROSITE" id="PS50011">
    <property type="entry name" value="PROTEIN_KINASE_DOM"/>
    <property type="match status" value="1"/>
</dbReference>
<feature type="domain" description="Protein kinase" evidence="12">
    <location>
        <begin position="356"/>
        <end position="614"/>
    </location>
</feature>
<feature type="compositionally biased region" description="Low complexity" evidence="11">
    <location>
        <begin position="798"/>
        <end position="817"/>
    </location>
</feature>
<feature type="compositionally biased region" description="Polar residues" evidence="11">
    <location>
        <begin position="1493"/>
        <end position="1502"/>
    </location>
</feature>
<dbReference type="Gene3D" id="1.10.510.10">
    <property type="entry name" value="Transferase(Phosphotransferase) domain 1"/>
    <property type="match status" value="1"/>
</dbReference>
<evidence type="ECO:0000256" key="3">
    <source>
        <dbReference type="ARBA" id="ARBA00022527"/>
    </source>
</evidence>
<feature type="compositionally biased region" description="Low complexity" evidence="11">
    <location>
        <begin position="1750"/>
        <end position="1763"/>
    </location>
</feature>
<evidence type="ECO:0000256" key="2">
    <source>
        <dbReference type="ARBA" id="ARBA00012513"/>
    </source>
</evidence>
<comment type="cofactor">
    <cofactor evidence="1">
        <name>Mg(2+)</name>
        <dbReference type="ChEBI" id="CHEBI:18420"/>
    </cofactor>
</comment>
<evidence type="ECO:0000256" key="11">
    <source>
        <dbReference type="SAM" id="MobiDB-lite"/>
    </source>
</evidence>
<feature type="region of interest" description="Disordered" evidence="11">
    <location>
        <begin position="93"/>
        <end position="121"/>
    </location>
</feature>
<keyword evidence="4" id="KW-0808">Transferase</keyword>
<feature type="compositionally biased region" description="Polar residues" evidence="11">
    <location>
        <begin position="1768"/>
        <end position="1777"/>
    </location>
</feature>
<feature type="compositionally biased region" description="Low complexity" evidence="11">
    <location>
        <begin position="8"/>
        <end position="19"/>
    </location>
</feature>
<feature type="compositionally biased region" description="Polar residues" evidence="11">
    <location>
        <begin position="20"/>
        <end position="30"/>
    </location>
</feature>
<feature type="compositionally biased region" description="Low complexity" evidence="11">
    <location>
        <begin position="1565"/>
        <end position="1577"/>
    </location>
</feature>
<dbReference type="Pfam" id="PF00069">
    <property type="entry name" value="Pkinase"/>
    <property type="match status" value="1"/>
</dbReference>
<dbReference type="InterPro" id="IPR024678">
    <property type="entry name" value="Kinase_OSR1/WNK_CCT"/>
</dbReference>
<evidence type="ECO:0000259" key="12">
    <source>
        <dbReference type="PROSITE" id="PS50011"/>
    </source>
</evidence>
<feature type="region of interest" description="Disordered" evidence="11">
    <location>
        <begin position="1"/>
        <end position="30"/>
    </location>
</feature>
<keyword evidence="14" id="KW-1185">Reference proteome</keyword>
<feature type="region of interest" description="Disordered" evidence="11">
    <location>
        <begin position="1558"/>
        <end position="1636"/>
    </location>
</feature>
<comment type="catalytic activity">
    <reaction evidence="8">
        <text>L-threonyl-[protein] + ATP = O-phospho-L-threonyl-[protein] + ADP + H(+)</text>
        <dbReference type="Rhea" id="RHEA:46608"/>
        <dbReference type="Rhea" id="RHEA-COMP:11060"/>
        <dbReference type="Rhea" id="RHEA-COMP:11605"/>
        <dbReference type="ChEBI" id="CHEBI:15378"/>
        <dbReference type="ChEBI" id="CHEBI:30013"/>
        <dbReference type="ChEBI" id="CHEBI:30616"/>
        <dbReference type="ChEBI" id="CHEBI:61977"/>
        <dbReference type="ChEBI" id="CHEBI:456216"/>
        <dbReference type="EC" id="2.7.11.1"/>
    </reaction>
</comment>
<keyword evidence="5" id="KW-0547">Nucleotide-binding</keyword>
<evidence type="ECO:0000313" key="13">
    <source>
        <dbReference type="EMBL" id="KAK5638044.1"/>
    </source>
</evidence>
<dbReference type="Proteomes" id="UP001329430">
    <property type="component" value="Chromosome 10"/>
</dbReference>
<dbReference type="GO" id="GO:0005524">
    <property type="term" value="F:ATP binding"/>
    <property type="evidence" value="ECO:0007669"/>
    <property type="project" value="UniProtKB-KW"/>
</dbReference>
<evidence type="ECO:0000256" key="7">
    <source>
        <dbReference type="ARBA" id="ARBA00022840"/>
    </source>
</evidence>
<organism evidence="13 14">
    <name type="scientific">Pyrocoelia pectoralis</name>
    <dbReference type="NCBI Taxonomy" id="417401"/>
    <lineage>
        <taxon>Eukaryota</taxon>
        <taxon>Metazoa</taxon>
        <taxon>Ecdysozoa</taxon>
        <taxon>Arthropoda</taxon>
        <taxon>Hexapoda</taxon>
        <taxon>Insecta</taxon>
        <taxon>Pterygota</taxon>
        <taxon>Neoptera</taxon>
        <taxon>Endopterygota</taxon>
        <taxon>Coleoptera</taxon>
        <taxon>Polyphaga</taxon>
        <taxon>Elateriformia</taxon>
        <taxon>Elateroidea</taxon>
        <taxon>Lampyridae</taxon>
        <taxon>Lampyrinae</taxon>
        <taxon>Pyrocoelia</taxon>
    </lineage>
</organism>
<reference evidence="13 14" key="1">
    <citation type="journal article" date="2024" name="Insects">
        <title>An Improved Chromosome-Level Genome Assembly of the Firefly Pyrocoelia pectoralis.</title>
        <authorList>
            <person name="Fu X."/>
            <person name="Meyer-Rochow V.B."/>
            <person name="Ballantyne L."/>
            <person name="Zhu X."/>
        </authorList>
    </citation>
    <scope>NUCLEOTIDE SEQUENCE [LARGE SCALE GENOMIC DNA]</scope>
    <source>
        <strain evidence="13">XCY_ONT2</strain>
    </source>
</reference>
<dbReference type="Pfam" id="PF12202">
    <property type="entry name" value="OSR1_C"/>
    <property type="match status" value="1"/>
</dbReference>
<gene>
    <name evidence="13" type="ORF">RI129_012339</name>
</gene>
<feature type="region of interest" description="Disordered" evidence="11">
    <location>
        <begin position="1153"/>
        <end position="1217"/>
    </location>
</feature>
<keyword evidence="10" id="KW-0175">Coiled coil</keyword>
<feature type="compositionally biased region" description="Polar residues" evidence="11">
    <location>
        <begin position="1157"/>
        <end position="1176"/>
    </location>
</feature>
<comment type="caution">
    <text evidence="13">The sequence shown here is derived from an EMBL/GenBank/DDBJ whole genome shotgun (WGS) entry which is preliminary data.</text>
</comment>
<dbReference type="SMART" id="SM00220">
    <property type="entry name" value="S_TKc"/>
    <property type="match status" value="1"/>
</dbReference>
<dbReference type="GO" id="GO:0004674">
    <property type="term" value="F:protein serine/threonine kinase activity"/>
    <property type="evidence" value="ECO:0007669"/>
    <property type="project" value="UniProtKB-KW"/>
</dbReference>
<evidence type="ECO:0000256" key="5">
    <source>
        <dbReference type="ARBA" id="ARBA00022741"/>
    </source>
</evidence>
<keyword evidence="6" id="KW-0418">Kinase</keyword>
<dbReference type="InterPro" id="IPR011009">
    <property type="entry name" value="Kinase-like_dom_sf"/>
</dbReference>
<feature type="coiled-coil region" evidence="10">
    <location>
        <begin position="687"/>
        <end position="717"/>
    </location>
</feature>
<dbReference type="FunFam" id="3.30.200.20:FF:000010">
    <property type="entry name" value="Serine/threonine-protein kinase WNK1 isoform 2"/>
    <property type="match status" value="1"/>
</dbReference>
<sequence length="2152" mass="242857">MPFKSILSSNGTDSSVDSSPITTTPSSGNRYTWMKITDEEKEKKEKKTRTKSCSSILDDKLDIIEKLAVFRKSFDNVQIFQNATLTLFNEQECNSTPSLSTGESNGGPKAQLQEPNVASSSSKAVLENDLKPAVAELVTEILESATNIVNQIDTRLKNRNVPDLVSQFLKGGHQDPDQNVTIPRIHLSRTSSTDLLAARNFVEEYEEYHLSCSEIEDPTMTSGVIIGGDDVVDQQRKKKKDKSVKHGGVTHCIPIETDSNIDDDCDYPQSELQLVPYDAKYNLPKALFSKINTDAMVEITDQNIDVLHQNVEINENNPDLNADIIVFEPSKAKDYVVEDDDDVYKPIAVSPCGRFFKYEEEIGRGSFKTVYRGLDTQTGVAVAWCELQEKKLNKTERLRFREEAEMLKKLQHPNIVRFYNYWESTLNKKKNIVLVTELMLSGTLKTYLRRFKKINPKVLKSWCRQILKGLAFLHSRSPPIIHRDLKCDNIFITGTTGSVKIGDLGLATLKNRSFAKSVIGTPEFMAPEMYEEHYDEGVDVYAFGMCMLEMATNEYPYSECTGPAQIYKKVISGVKPASFDKVEASGVKDVIENCIKPRREDRPSVKDLLTHSFFEEDCGLRVEVVSQDDTKIVFRLRVLDPKKRTHKHKENEAIQFEFDMETDRYDTISEEMAKSGIIFEDDSKTVGRLLKTQLAQIEKERKQEQEKQQQEAALMQQLQYQQFLQQQVEQAHLVQQVQSVPTQQQAPLPLQQEIQVQQHIPQQQTQSIMQGQQGSSPQQGTTYQQPQGYTTAQFAAPQQSSQTEQPQLQRQSSTEPIQQQPIVYKQQQPFVQQGYLTDTPIKQPQQAELLQTQEQHRLSTVSQPDLLQTPVAPQEHRLSVDSQLDLQKKQILQDQHRITTSQMSIPEQTPVPPQYIQDLPRTTVPHPPPSNVEVIQQFTAQNDALEHRVSITQPPIVQDLLQMQQQQQQQQQQHQYTSQYQQKPSEIMIQPQPASYVQSAPNYVQQSQAFVPVAQQQTPAQDASYVMQTSQNYPVSVIQQQPTVPPNASFIPQTNFAQQQSFVQTTNVVGQQNFAQPQLPPVQQQQQEEVKVDGPVYNSTHRLSGDIPPTNLVQLHQQLNRVIQDNSQVNKEQHKLSTTSLPAVPVTEIVQPDRRISSISQPGTQQEYAQQNSIQEQEMETDEKLQAGEQEEAKRNIPKTKSFEDQEVLSSEQRDETNSQFITSLNKQNPSQTSNNSFNADFQGIKTTLAEKITQNLRCRESLNSSGTVSRKTSTASDYTPENTYIQEAQCNFLNERPDTSMMVPNNEILRKNDCEDQLITNTDDANAQPVQKVDLKIILLRHDSKISSESCASIDLDSREISEVDLNLNNENKNEERPVEEVEHQNEVLKVPQRKISRFLVSPVLSGQLDLPKERDCVETSIEPDNHQEQRPTDTILPGKLEEVEPKIEEVKVCGPEMINTLEQLKISLQNLTHSHKKSETSDANSDVKIQGGTNTPQQVKPQMVAPQQPPQTQSALIVTQAQPTLIPSQPFQQSQAIQVQQQQLPQVQSTVLTQVYPTPQQPPASQQQVQPSAAVMNTQQYGSQQPPPQPQQAVPALISQQTYPSQTQLVQQGPQNQPSLLSSQQFPLPSAGPTPIQSMQNFTTVLPPPTSQLYTPPTSQPVVQMPQTLPPQNVCVSTPYQQITTQQPPLPYAYPTQVIGASMSMVGAVSTPQDILPHAVSTPQNDSSYTVHLQNLQRKLSSVTQLGPTTTPDSPTVSVEPFTKNLEGNSGSTTTDMLSPVQDIDNTQYCTNDVHHIVFSKPEKLFESDEVRDASALNLPLENTTTTLLNNEDVAREKPKIERRISRFKVSVVNEPDINQLNIADKHIEELEQEQNIDAIINNTFNTLEKDITASYSHRAVDSANSDIIQHGVRRASSKVGTTGLSNILPRPHKTHSYNDLVMAIEKLMPTFRERTVSMSSEFIRKGRVRAISKPKSNPPEIVIQSPDENLTNSLPDFCEIFENKECNLNFSCPDLKFYDTDLCTYCSGTRKCTCNANSRPVKRMLNRRPKKTDISPSDILKRKLKQSVSLHDLDDSTRDDYGYHTIHTSMNIPFHVSEFYNYKNDDNLNHTHSTVIMKCCCGKSQCGSVVPINVYLETYCTKMVRNLWA</sequence>
<feature type="region of interest" description="Disordered" evidence="11">
    <location>
        <begin position="1128"/>
        <end position="1147"/>
    </location>
</feature>
<feature type="region of interest" description="Disordered" evidence="11">
    <location>
        <begin position="755"/>
        <end position="817"/>
    </location>
</feature>
<name>A0AAN7V741_9COLE</name>
<keyword evidence="7" id="KW-0067">ATP-binding</keyword>
<evidence type="ECO:0000256" key="8">
    <source>
        <dbReference type="ARBA" id="ARBA00047899"/>
    </source>
</evidence>
<dbReference type="Gene3D" id="3.10.20.90">
    <property type="entry name" value="Phosphatidylinositol 3-kinase Catalytic Subunit, Chain A, domain 1"/>
    <property type="match status" value="1"/>
</dbReference>
<dbReference type="PROSITE" id="PS00108">
    <property type="entry name" value="PROTEIN_KINASE_ST"/>
    <property type="match status" value="1"/>
</dbReference>
<keyword evidence="3" id="KW-0723">Serine/threonine-protein kinase</keyword>
<dbReference type="PANTHER" id="PTHR13902">
    <property type="entry name" value="SERINE/THREONINE-PROTEIN KINASE WNK WITH NO LYSINE -RELATED"/>
    <property type="match status" value="1"/>
</dbReference>
<comment type="catalytic activity">
    <reaction evidence="9">
        <text>L-seryl-[protein] + ATP = O-phospho-L-seryl-[protein] + ADP + H(+)</text>
        <dbReference type="Rhea" id="RHEA:17989"/>
        <dbReference type="Rhea" id="RHEA-COMP:9863"/>
        <dbReference type="Rhea" id="RHEA-COMP:11604"/>
        <dbReference type="ChEBI" id="CHEBI:15378"/>
        <dbReference type="ChEBI" id="CHEBI:29999"/>
        <dbReference type="ChEBI" id="CHEBI:30616"/>
        <dbReference type="ChEBI" id="CHEBI:83421"/>
        <dbReference type="ChEBI" id="CHEBI:456216"/>
        <dbReference type="EC" id="2.7.11.1"/>
    </reaction>
</comment>
<feature type="compositionally biased region" description="Low complexity" evidence="11">
    <location>
        <begin position="755"/>
        <end position="787"/>
    </location>
</feature>
<dbReference type="SUPFAM" id="SSF56112">
    <property type="entry name" value="Protein kinase-like (PK-like)"/>
    <property type="match status" value="1"/>
</dbReference>
<proteinExistence type="predicted"/>
<dbReference type="FunFam" id="1.10.510.10:FF:000006">
    <property type="entry name" value="Serine/threonine-protein kinase WNK1 isoform 2"/>
    <property type="match status" value="1"/>
</dbReference>
<feature type="compositionally biased region" description="Polar residues" evidence="11">
    <location>
        <begin position="788"/>
        <end position="797"/>
    </location>
</feature>
<evidence type="ECO:0000313" key="14">
    <source>
        <dbReference type="Proteomes" id="UP001329430"/>
    </source>
</evidence>
<feature type="compositionally biased region" description="Low complexity" evidence="11">
    <location>
        <begin position="1613"/>
        <end position="1631"/>
    </location>
</feature>
<feature type="region of interest" description="Disordered" evidence="11">
    <location>
        <begin position="1474"/>
        <end position="1516"/>
    </location>
</feature>
<evidence type="ECO:0000256" key="1">
    <source>
        <dbReference type="ARBA" id="ARBA00001946"/>
    </source>
</evidence>
<protein>
    <recommendedName>
        <fullName evidence="2">non-specific serine/threonine protein kinase</fullName>
        <ecNumber evidence="2">2.7.11.1</ecNumber>
    </recommendedName>
</protein>
<feature type="compositionally biased region" description="Basic and acidic residues" evidence="11">
    <location>
        <begin position="1182"/>
        <end position="1195"/>
    </location>
</feature>
<evidence type="ECO:0000256" key="9">
    <source>
        <dbReference type="ARBA" id="ARBA00048679"/>
    </source>
</evidence>